<protein>
    <submittedName>
        <fullName evidence="3">4-aminobutyrate aminotransferase-like enzyme</fullName>
    </submittedName>
</protein>
<dbReference type="InterPro" id="IPR005814">
    <property type="entry name" value="Aminotrans_3"/>
</dbReference>
<evidence type="ECO:0000256" key="2">
    <source>
        <dbReference type="ARBA" id="ARBA00022898"/>
    </source>
</evidence>
<dbReference type="SUPFAM" id="SSF53383">
    <property type="entry name" value="PLP-dependent transferases"/>
    <property type="match status" value="1"/>
</dbReference>
<dbReference type="Proteomes" id="UP001238088">
    <property type="component" value="Unassembled WGS sequence"/>
</dbReference>
<accession>A0ABU0AKW6</accession>
<comment type="similarity">
    <text evidence="1">Belongs to the class-III pyridoxal-phosphate-dependent aminotransferase family.</text>
</comment>
<reference evidence="3 4" key="1">
    <citation type="submission" date="2023-07" db="EMBL/GenBank/DDBJ databases">
        <title>Genomic Encyclopedia of Type Strains, Phase IV (KMG-IV): sequencing the most valuable type-strain genomes for metagenomic binning, comparative biology and taxonomic classification.</title>
        <authorList>
            <person name="Goeker M."/>
        </authorList>
    </citation>
    <scope>NUCLEOTIDE SEQUENCE [LARGE SCALE GENOMIC DNA]</scope>
    <source>
        <strain evidence="3 4">DSM 23494</strain>
    </source>
</reference>
<dbReference type="EMBL" id="JAUSUB010000014">
    <property type="protein sequence ID" value="MDQ0271371.1"/>
    <property type="molecule type" value="Genomic_DNA"/>
</dbReference>
<comment type="caution">
    <text evidence="3">The sequence shown here is derived from an EMBL/GenBank/DDBJ whole genome shotgun (WGS) entry which is preliminary data.</text>
</comment>
<dbReference type="InterPro" id="IPR015422">
    <property type="entry name" value="PyrdxlP-dep_Trfase_small"/>
</dbReference>
<evidence type="ECO:0000256" key="1">
    <source>
        <dbReference type="ARBA" id="ARBA00008954"/>
    </source>
</evidence>
<dbReference type="InterPro" id="IPR015421">
    <property type="entry name" value="PyrdxlP-dep_Trfase_major"/>
</dbReference>
<keyword evidence="4" id="KW-1185">Reference proteome</keyword>
<evidence type="ECO:0000313" key="3">
    <source>
        <dbReference type="EMBL" id="MDQ0271371.1"/>
    </source>
</evidence>
<organism evidence="3 4">
    <name type="scientific">Cytobacillus purgationiresistens</name>
    <dbReference type="NCBI Taxonomy" id="863449"/>
    <lineage>
        <taxon>Bacteria</taxon>
        <taxon>Bacillati</taxon>
        <taxon>Bacillota</taxon>
        <taxon>Bacilli</taxon>
        <taxon>Bacillales</taxon>
        <taxon>Bacillaceae</taxon>
        <taxon>Cytobacillus</taxon>
    </lineage>
</organism>
<sequence length="178" mass="19613">MGSNLNLQREGDVNTSNGREEWMKRLSEVSLERIGADEQVFMKQSMSTPCLNGIVDADGCNITDLNGKKYLDFHGNSVHQVGYKNPYVVEAIKKQMDHLPFIPRRYTADITIQAAEALINKTTSKGYKVLFTPSGSAAVGLAMKIARKVTGRHKVISMWESFHGAGLDTISAGGEFVF</sequence>
<dbReference type="Gene3D" id="3.90.1150.10">
    <property type="entry name" value="Aspartate Aminotransferase, domain 1"/>
    <property type="match status" value="1"/>
</dbReference>
<name>A0ABU0AKW6_9BACI</name>
<gene>
    <name evidence="3" type="ORF">J2S17_003259</name>
</gene>
<keyword evidence="2" id="KW-0663">Pyridoxal phosphate</keyword>
<evidence type="ECO:0000313" key="4">
    <source>
        <dbReference type="Proteomes" id="UP001238088"/>
    </source>
</evidence>
<proteinExistence type="inferred from homology"/>
<dbReference type="PANTHER" id="PTHR43094:SF1">
    <property type="entry name" value="AMINOTRANSFERASE CLASS-III"/>
    <property type="match status" value="1"/>
</dbReference>
<dbReference type="PANTHER" id="PTHR43094">
    <property type="entry name" value="AMINOTRANSFERASE"/>
    <property type="match status" value="1"/>
</dbReference>
<dbReference type="Gene3D" id="3.40.640.10">
    <property type="entry name" value="Type I PLP-dependent aspartate aminotransferase-like (Major domain)"/>
    <property type="match status" value="1"/>
</dbReference>
<dbReference type="Pfam" id="PF00202">
    <property type="entry name" value="Aminotran_3"/>
    <property type="match status" value="1"/>
</dbReference>
<dbReference type="InterPro" id="IPR015424">
    <property type="entry name" value="PyrdxlP-dep_Trfase"/>
</dbReference>